<dbReference type="Proteomes" id="UP000614601">
    <property type="component" value="Unassembled WGS sequence"/>
</dbReference>
<dbReference type="Proteomes" id="UP000783686">
    <property type="component" value="Unassembled WGS sequence"/>
</dbReference>
<evidence type="ECO:0000256" key="1">
    <source>
        <dbReference type="ARBA" id="ARBA00022448"/>
    </source>
</evidence>
<protein>
    <submittedName>
        <fullName evidence="4">Uncharacterized protein</fullName>
    </submittedName>
</protein>
<evidence type="ECO:0000313" key="4">
    <source>
        <dbReference type="EMBL" id="CAD5218502.1"/>
    </source>
</evidence>
<dbReference type="GO" id="GO:0016020">
    <property type="term" value="C:membrane"/>
    <property type="evidence" value="ECO:0007669"/>
    <property type="project" value="TreeGrafter"/>
</dbReference>
<dbReference type="GO" id="GO:0005829">
    <property type="term" value="C:cytosol"/>
    <property type="evidence" value="ECO:0007669"/>
    <property type="project" value="TreeGrafter"/>
</dbReference>
<name>A0A811KUF5_9BILA</name>
<dbReference type="GO" id="GO:0008270">
    <property type="term" value="F:zinc ion binding"/>
    <property type="evidence" value="ECO:0007669"/>
    <property type="project" value="TreeGrafter"/>
</dbReference>
<dbReference type="SUPFAM" id="SSF51316">
    <property type="entry name" value="Mss4-like"/>
    <property type="match status" value="1"/>
</dbReference>
<dbReference type="Gene3D" id="2.170.150.10">
    <property type="entry name" value="Metal Binding Protein, Guanine Nucleotide Exchange Factor, Chain A"/>
    <property type="match status" value="1"/>
</dbReference>
<comment type="caution">
    <text evidence="4">The sequence shown here is derived from an EMBL/GenBank/DDBJ whole genome shotgun (WGS) entry which is preliminary data.</text>
</comment>
<keyword evidence="5" id="KW-1185">Reference proteome</keyword>
<dbReference type="EMBL" id="CAJFDH010000004">
    <property type="protein sequence ID" value="CAD5218502.1"/>
    <property type="molecule type" value="Genomic_DNA"/>
</dbReference>
<evidence type="ECO:0000313" key="5">
    <source>
        <dbReference type="Proteomes" id="UP000614601"/>
    </source>
</evidence>
<dbReference type="InterPro" id="IPR007515">
    <property type="entry name" value="Mss4"/>
</dbReference>
<keyword evidence="2" id="KW-0344">Guanine-nucleotide releasing factor</keyword>
<keyword evidence="1" id="KW-0813">Transport</keyword>
<dbReference type="InterPro" id="IPR011057">
    <property type="entry name" value="Mss4-like_sf"/>
</dbReference>
<dbReference type="GO" id="GO:0005085">
    <property type="term" value="F:guanyl-nucleotide exchange factor activity"/>
    <property type="evidence" value="ECO:0007669"/>
    <property type="project" value="UniProtKB-KW"/>
</dbReference>
<dbReference type="PANTHER" id="PTHR13276:SF0">
    <property type="entry name" value="GUANINE NUCLEOTIDE EXCHANGE FACTOR MSS4"/>
    <property type="match status" value="1"/>
</dbReference>
<proteinExistence type="predicted"/>
<dbReference type="GO" id="GO:0007264">
    <property type="term" value="P:small GTPase-mediated signal transduction"/>
    <property type="evidence" value="ECO:0007669"/>
    <property type="project" value="InterPro"/>
</dbReference>
<dbReference type="InterPro" id="IPR011323">
    <property type="entry name" value="Mss4/transl-control_tumour"/>
</dbReference>
<evidence type="ECO:0000256" key="3">
    <source>
        <dbReference type="ARBA" id="ARBA00022927"/>
    </source>
</evidence>
<dbReference type="AlphaFoldDB" id="A0A811KUF5"/>
<dbReference type="OrthoDB" id="30840at2759"/>
<dbReference type="GO" id="GO:0006892">
    <property type="term" value="P:post-Golgi vesicle-mediated transport"/>
    <property type="evidence" value="ECO:0007669"/>
    <property type="project" value="TreeGrafter"/>
</dbReference>
<dbReference type="GO" id="GO:0015031">
    <property type="term" value="P:protein transport"/>
    <property type="evidence" value="ECO:0007669"/>
    <property type="project" value="UniProtKB-KW"/>
</dbReference>
<dbReference type="EMBL" id="CAJFCW020000004">
    <property type="protein sequence ID" value="CAG9110745.1"/>
    <property type="molecule type" value="Genomic_DNA"/>
</dbReference>
<keyword evidence="3" id="KW-0653">Protein transport</keyword>
<reference evidence="4" key="1">
    <citation type="submission" date="2020-09" db="EMBL/GenBank/DDBJ databases">
        <authorList>
            <person name="Kikuchi T."/>
        </authorList>
    </citation>
    <scope>NUCLEOTIDE SEQUENCE</scope>
    <source>
        <strain evidence="4">SH1</strain>
    </source>
</reference>
<evidence type="ECO:0000256" key="2">
    <source>
        <dbReference type="ARBA" id="ARBA00022658"/>
    </source>
</evidence>
<sequence>MSENVGTFLDEYELQLPTETQQKLAKETAKEPFSQWWIVGDVFHFDNVGVTRSHEGVQYLCCSECELGPFGIKEGDRYLVALDRVKHLVKE</sequence>
<accession>A0A811KUF5</accession>
<dbReference type="PROSITE" id="PS51796">
    <property type="entry name" value="MSS4"/>
    <property type="match status" value="1"/>
</dbReference>
<gene>
    <name evidence="4" type="ORF">BOKJ2_LOCUS7712</name>
</gene>
<organism evidence="4 5">
    <name type="scientific">Bursaphelenchus okinawaensis</name>
    <dbReference type="NCBI Taxonomy" id="465554"/>
    <lineage>
        <taxon>Eukaryota</taxon>
        <taxon>Metazoa</taxon>
        <taxon>Ecdysozoa</taxon>
        <taxon>Nematoda</taxon>
        <taxon>Chromadorea</taxon>
        <taxon>Rhabditida</taxon>
        <taxon>Tylenchina</taxon>
        <taxon>Tylenchomorpha</taxon>
        <taxon>Aphelenchoidea</taxon>
        <taxon>Aphelenchoididae</taxon>
        <taxon>Bursaphelenchus</taxon>
    </lineage>
</organism>
<dbReference type="Pfam" id="PF04421">
    <property type="entry name" value="Mss4"/>
    <property type="match status" value="1"/>
</dbReference>
<dbReference type="PANTHER" id="PTHR13276">
    <property type="entry name" value="GUANINE NUCLEOTIDE EXCHANGE FACTOR MSS4"/>
    <property type="match status" value="1"/>
</dbReference>